<organism evidence="1 2">
    <name type="scientific">Aureispira anguillae</name>
    <dbReference type="NCBI Taxonomy" id="2864201"/>
    <lineage>
        <taxon>Bacteria</taxon>
        <taxon>Pseudomonadati</taxon>
        <taxon>Bacteroidota</taxon>
        <taxon>Saprospiria</taxon>
        <taxon>Saprospirales</taxon>
        <taxon>Saprospiraceae</taxon>
        <taxon>Aureispira</taxon>
    </lineage>
</organism>
<evidence type="ECO:0000313" key="1">
    <source>
        <dbReference type="EMBL" id="BDS10446.1"/>
    </source>
</evidence>
<dbReference type="AlphaFoldDB" id="A0A916DQ04"/>
<name>A0A916DQ04_9BACT</name>
<dbReference type="Proteomes" id="UP001060919">
    <property type="component" value="Chromosome"/>
</dbReference>
<dbReference type="KEGG" id="aup:AsAng_0011540"/>
<evidence type="ECO:0000313" key="2">
    <source>
        <dbReference type="Proteomes" id="UP001060919"/>
    </source>
</evidence>
<accession>A0A916DQ04</accession>
<dbReference type="EMBL" id="AP026867">
    <property type="protein sequence ID" value="BDS10446.1"/>
    <property type="molecule type" value="Genomic_DNA"/>
</dbReference>
<gene>
    <name evidence="1" type="ORF">AsAng_0011540</name>
</gene>
<proteinExistence type="predicted"/>
<reference evidence="1" key="1">
    <citation type="submission" date="2022-09" db="EMBL/GenBank/DDBJ databases">
        <title>Aureispira anguillicida sp. nov., isolated from Leptocephalus of Japanese eel Anguilla japonica.</title>
        <authorList>
            <person name="Yuasa K."/>
            <person name="Mekata T."/>
            <person name="Ikunari K."/>
        </authorList>
    </citation>
    <scope>NUCLEOTIDE SEQUENCE</scope>
    <source>
        <strain evidence="1">EL160426</strain>
    </source>
</reference>
<sequence length="65" mass="7833">MQAFKMLKYFFFHKHLQINLINIKKINKSTNPPYILVEHIQKEALTIVRKSKTIEIDEDLYWGRG</sequence>
<protein>
    <submittedName>
        <fullName evidence="1">Uncharacterized protein</fullName>
    </submittedName>
</protein>
<keyword evidence="2" id="KW-1185">Reference proteome</keyword>